<keyword evidence="1" id="KW-0732">Signal</keyword>
<comment type="caution">
    <text evidence="2">The sequence shown here is derived from an EMBL/GenBank/DDBJ whole genome shotgun (WGS) entry which is preliminary data.</text>
</comment>
<organism evidence="2 3">
    <name type="scientific">Hymenobacter ginsengisoli</name>
    <dbReference type="NCBI Taxonomy" id="1051626"/>
    <lineage>
        <taxon>Bacteria</taxon>
        <taxon>Pseudomonadati</taxon>
        <taxon>Bacteroidota</taxon>
        <taxon>Cytophagia</taxon>
        <taxon>Cytophagales</taxon>
        <taxon>Hymenobacteraceae</taxon>
        <taxon>Hymenobacter</taxon>
    </lineage>
</organism>
<evidence type="ECO:0000256" key="1">
    <source>
        <dbReference type="SAM" id="SignalP"/>
    </source>
</evidence>
<dbReference type="RefSeq" id="WP_208132626.1">
    <property type="nucleotide sequence ID" value="NZ_BAABGQ010000011.1"/>
</dbReference>
<keyword evidence="3" id="KW-1185">Reference proteome</keyword>
<dbReference type="SUPFAM" id="SSF117070">
    <property type="entry name" value="LEA14-like"/>
    <property type="match status" value="1"/>
</dbReference>
<protein>
    <recommendedName>
        <fullName evidence="4">Late embryogenesis abundant protein LEA-2 subgroup domain-containing protein</fullName>
    </recommendedName>
</protein>
<dbReference type="EMBL" id="BAABGQ010000011">
    <property type="protein sequence ID" value="GAA4507215.1"/>
    <property type="molecule type" value="Genomic_DNA"/>
</dbReference>
<sequence>MNTVTAMSFIRRFTLLLPAMGLLLATSCTLRETRQEGSPNVMPEVKLRKVEQASLGTLDVLALRTPSDVDLPKRNQLIEGYVNKSLPLKMRLQLNAYNPNLEPTAITGLDYTVLVDNKVLGSGRMPMTLELPPRDSVRVPFEFEMNTYKLLGNDALPALRNFALGFGDLNRKRMVLNLRPIVRNGRGRLSTLISRIPLPIASAKSKPTVRTRTLPASAEANVRAKAGKQVL</sequence>
<feature type="signal peptide" evidence="1">
    <location>
        <begin position="1"/>
        <end position="30"/>
    </location>
</feature>
<reference evidence="3" key="1">
    <citation type="journal article" date="2019" name="Int. J. Syst. Evol. Microbiol.">
        <title>The Global Catalogue of Microorganisms (GCM) 10K type strain sequencing project: providing services to taxonomists for standard genome sequencing and annotation.</title>
        <authorList>
            <consortium name="The Broad Institute Genomics Platform"/>
            <consortium name="The Broad Institute Genome Sequencing Center for Infectious Disease"/>
            <person name="Wu L."/>
            <person name="Ma J."/>
        </authorList>
    </citation>
    <scope>NUCLEOTIDE SEQUENCE [LARGE SCALE GENOMIC DNA]</scope>
    <source>
        <strain evidence="3">JCM 17841</strain>
    </source>
</reference>
<feature type="chain" id="PRO_5046296903" description="Late embryogenesis abundant protein LEA-2 subgroup domain-containing protein" evidence="1">
    <location>
        <begin position="31"/>
        <end position="231"/>
    </location>
</feature>
<dbReference type="Proteomes" id="UP001501243">
    <property type="component" value="Unassembled WGS sequence"/>
</dbReference>
<name>A0ABP8QQA5_9BACT</name>
<gene>
    <name evidence="2" type="ORF">GCM10023172_37460</name>
</gene>
<evidence type="ECO:0008006" key="4">
    <source>
        <dbReference type="Google" id="ProtNLM"/>
    </source>
</evidence>
<evidence type="ECO:0000313" key="3">
    <source>
        <dbReference type="Proteomes" id="UP001501243"/>
    </source>
</evidence>
<accession>A0ABP8QQA5</accession>
<dbReference type="Gene3D" id="2.60.40.1820">
    <property type="match status" value="1"/>
</dbReference>
<proteinExistence type="predicted"/>
<evidence type="ECO:0000313" key="2">
    <source>
        <dbReference type="EMBL" id="GAA4507215.1"/>
    </source>
</evidence>